<proteinExistence type="predicted"/>
<dbReference type="GO" id="GO:0008757">
    <property type="term" value="F:S-adenosylmethionine-dependent methyltransferase activity"/>
    <property type="evidence" value="ECO:0007669"/>
    <property type="project" value="InterPro"/>
</dbReference>
<reference evidence="2 3" key="1">
    <citation type="journal article" date="2015" name="Nature">
        <title>rRNA introns, odd ribosomes, and small enigmatic genomes across a large radiation of phyla.</title>
        <authorList>
            <person name="Brown C.T."/>
            <person name="Hug L.A."/>
            <person name="Thomas B.C."/>
            <person name="Sharon I."/>
            <person name="Castelle C.J."/>
            <person name="Singh A."/>
            <person name="Wilkins M.J."/>
            <person name="Williams K.H."/>
            <person name="Banfield J.F."/>
        </authorList>
    </citation>
    <scope>NUCLEOTIDE SEQUENCE [LARGE SCALE GENOMIC DNA]</scope>
</reference>
<dbReference type="Pfam" id="PF08241">
    <property type="entry name" value="Methyltransf_11"/>
    <property type="match status" value="1"/>
</dbReference>
<dbReference type="Proteomes" id="UP000034090">
    <property type="component" value="Unassembled WGS sequence"/>
</dbReference>
<dbReference type="InterPro" id="IPR013216">
    <property type="entry name" value="Methyltransf_11"/>
</dbReference>
<comment type="caution">
    <text evidence="2">The sequence shown here is derived from an EMBL/GenBank/DDBJ whole genome shotgun (WGS) entry which is preliminary data.</text>
</comment>
<dbReference type="EMBL" id="LCFQ01000013">
    <property type="protein sequence ID" value="KKS97077.1"/>
    <property type="molecule type" value="Genomic_DNA"/>
</dbReference>
<dbReference type="SUPFAM" id="SSF53335">
    <property type="entry name" value="S-adenosyl-L-methionine-dependent methyltransferases"/>
    <property type="match status" value="1"/>
</dbReference>
<dbReference type="AlphaFoldDB" id="A0A0G1DHL1"/>
<dbReference type="Gene3D" id="3.40.50.150">
    <property type="entry name" value="Vaccinia Virus protein VP39"/>
    <property type="match status" value="1"/>
</dbReference>
<keyword evidence="2" id="KW-0489">Methyltransferase</keyword>
<sequence>MSAAYDNYNYQAYWKGRDYEHESEVLAINSFIKHLPNNLNVIDIGCGFGRLAPLYLNKSKRALLTDSSKKCLSEAKVRLSKDPRVSFLYSKAENVVKKTGSQKFDLALFVRVMHHIEDPKIILKEVNRLLKKDGFFILEYANKQHIKATFMNLKRGNFIFPFEIFPEDKRTSSNQNEKCIPFLNFHPAYIKDLLTESGFEIIEVRSVSNARSRKLKKIFPHNFMLLIERFLQKPLGKIHFGPSIFVLAKKK</sequence>
<dbReference type="InterPro" id="IPR029063">
    <property type="entry name" value="SAM-dependent_MTases_sf"/>
</dbReference>
<name>A0A0G1DHL1_9BACT</name>
<protein>
    <submittedName>
        <fullName evidence="2">Phosphatidylethanolamine N-methyltransferase</fullName>
    </submittedName>
</protein>
<dbReference type="PANTHER" id="PTHR43861">
    <property type="entry name" value="TRANS-ACONITATE 2-METHYLTRANSFERASE-RELATED"/>
    <property type="match status" value="1"/>
</dbReference>
<dbReference type="STRING" id="1618578.UV74_C0013G0199"/>
<evidence type="ECO:0000259" key="1">
    <source>
        <dbReference type="Pfam" id="PF08241"/>
    </source>
</evidence>
<keyword evidence="2" id="KW-0808">Transferase</keyword>
<evidence type="ECO:0000313" key="3">
    <source>
        <dbReference type="Proteomes" id="UP000034090"/>
    </source>
</evidence>
<evidence type="ECO:0000313" key="2">
    <source>
        <dbReference type="EMBL" id="KKS97077.1"/>
    </source>
</evidence>
<gene>
    <name evidence="2" type="ORF">UV74_C0013G0199</name>
</gene>
<dbReference type="GO" id="GO:0032259">
    <property type="term" value="P:methylation"/>
    <property type="evidence" value="ECO:0007669"/>
    <property type="project" value="UniProtKB-KW"/>
</dbReference>
<organism evidence="2 3">
    <name type="scientific">Candidatus Woesebacteria bacterium GW2011_GWB1_43_14</name>
    <dbReference type="NCBI Taxonomy" id="1618578"/>
    <lineage>
        <taxon>Bacteria</taxon>
        <taxon>Candidatus Woeseibacteriota</taxon>
    </lineage>
</organism>
<feature type="domain" description="Methyltransferase type 11" evidence="1">
    <location>
        <begin position="42"/>
        <end position="138"/>
    </location>
</feature>
<dbReference type="CDD" id="cd02440">
    <property type="entry name" value="AdoMet_MTases"/>
    <property type="match status" value="1"/>
</dbReference>
<accession>A0A0G1DHL1</accession>